<dbReference type="GO" id="GO:0071555">
    <property type="term" value="P:cell wall organization"/>
    <property type="evidence" value="ECO:0007669"/>
    <property type="project" value="UniProtKB-KW"/>
</dbReference>
<evidence type="ECO:0000256" key="11">
    <source>
        <dbReference type="ARBA" id="ARBA00023295"/>
    </source>
</evidence>
<keyword evidence="9" id="KW-0325">Glycoprotein</keyword>
<feature type="region of interest" description="Disordered" evidence="16">
    <location>
        <begin position="1"/>
        <end position="35"/>
    </location>
</feature>
<evidence type="ECO:0000256" key="9">
    <source>
        <dbReference type="ARBA" id="ARBA00023180"/>
    </source>
</evidence>
<dbReference type="EMBL" id="JAKWBI020000030">
    <property type="protein sequence ID" value="KAJ2905550.1"/>
    <property type="molecule type" value="Genomic_DNA"/>
</dbReference>
<evidence type="ECO:0000256" key="2">
    <source>
        <dbReference type="ARBA" id="ARBA00001657"/>
    </source>
</evidence>
<dbReference type="GO" id="GO:0005576">
    <property type="term" value="C:extracellular region"/>
    <property type="evidence" value="ECO:0007669"/>
    <property type="project" value="UniProtKB-SubCell"/>
</dbReference>
<dbReference type="PANTHER" id="PTHR22762:SF67">
    <property type="entry name" value="ALPHA_BETA-GLUCOSIDASE AGDC-RELATED"/>
    <property type="match status" value="1"/>
</dbReference>
<dbReference type="Gene3D" id="2.60.120.260">
    <property type="entry name" value="Galactose-binding domain-like"/>
    <property type="match status" value="1"/>
</dbReference>
<dbReference type="InterPro" id="IPR000322">
    <property type="entry name" value="Glyco_hydro_31_TIM"/>
</dbReference>
<dbReference type="Proteomes" id="UP001201980">
    <property type="component" value="Unassembled WGS sequence"/>
</dbReference>
<evidence type="ECO:0008006" key="22">
    <source>
        <dbReference type="Google" id="ProtNLM"/>
    </source>
</evidence>
<evidence type="ECO:0000313" key="21">
    <source>
        <dbReference type="Proteomes" id="UP001201980"/>
    </source>
</evidence>
<evidence type="ECO:0000256" key="3">
    <source>
        <dbReference type="ARBA" id="ARBA00004613"/>
    </source>
</evidence>
<evidence type="ECO:0000256" key="5">
    <source>
        <dbReference type="ARBA" id="ARBA00009865"/>
    </source>
</evidence>
<keyword evidence="12" id="KW-0961">Cell wall biogenesis/degradation</keyword>
<dbReference type="InterPro" id="IPR025887">
    <property type="entry name" value="Glyco_hydro_31_N_dom"/>
</dbReference>
<keyword evidence="10" id="KW-0119">Carbohydrate metabolism</keyword>
<dbReference type="CDD" id="cd04081">
    <property type="entry name" value="CBM35_galactosidase-like"/>
    <property type="match status" value="1"/>
</dbReference>
<evidence type="ECO:0000313" key="20">
    <source>
        <dbReference type="EMBL" id="KAJ2905550.1"/>
    </source>
</evidence>
<dbReference type="SUPFAM" id="SSF51445">
    <property type="entry name" value="(Trans)glycosidases"/>
    <property type="match status" value="1"/>
</dbReference>
<name>A0AAD5WWQ4_9PEZI</name>
<evidence type="ECO:0000256" key="7">
    <source>
        <dbReference type="ARBA" id="ARBA00022729"/>
    </source>
</evidence>
<dbReference type="SUPFAM" id="SSF51011">
    <property type="entry name" value="Glycosyl hydrolase domain"/>
    <property type="match status" value="1"/>
</dbReference>
<evidence type="ECO:0000256" key="8">
    <source>
        <dbReference type="ARBA" id="ARBA00022801"/>
    </source>
</evidence>
<keyword evidence="8" id="KW-0378">Hydrolase</keyword>
<dbReference type="GO" id="GO:0004558">
    <property type="term" value="F:alpha-1,4-glucosidase activity"/>
    <property type="evidence" value="ECO:0007669"/>
    <property type="project" value="UniProtKB-EC"/>
</dbReference>
<dbReference type="PANTHER" id="PTHR22762">
    <property type="entry name" value="ALPHA-GLUCOSIDASE"/>
    <property type="match status" value="1"/>
</dbReference>
<dbReference type="InterPro" id="IPR008979">
    <property type="entry name" value="Galactose-bd-like_sf"/>
</dbReference>
<evidence type="ECO:0000256" key="16">
    <source>
        <dbReference type="SAM" id="MobiDB-lite"/>
    </source>
</evidence>
<dbReference type="Gene3D" id="2.60.40.1760">
    <property type="entry name" value="glycosyl hydrolase (family 31)"/>
    <property type="match status" value="1"/>
</dbReference>
<feature type="site" description="Important for catalytic activity, responsible for pKa modulation of the active site Glu and correct orientation of both the proton donor and substrate" evidence="15">
    <location>
        <position position="245"/>
    </location>
</feature>
<evidence type="ECO:0000259" key="19">
    <source>
        <dbReference type="Pfam" id="PF21365"/>
    </source>
</evidence>
<protein>
    <recommendedName>
        <fullName evidence="22">Alpha-glucosidase</fullName>
    </recommendedName>
</protein>
<comment type="function">
    <text evidence="14">Glucosidase involved in the degradation of cellulosic biomass. Has both alpha- and beta-glucosidase activity.</text>
</comment>
<feature type="domain" description="Glycoside hydrolase family 31 TIM barrel" evidence="17">
    <location>
        <begin position="888"/>
        <end position="1328"/>
    </location>
</feature>
<dbReference type="Pfam" id="PF04616">
    <property type="entry name" value="Glyco_hydro_43"/>
    <property type="match status" value="1"/>
</dbReference>
<comment type="similarity">
    <text evidence="4">Belongs to the glycosyl hydrolase 31 family.</text>
</comment>
<comment type="catalytic activity">
    <reaction evidence="1">
        <text>Hydrolysis of terminal, non-reducing beta-D-glucosyl residues with release of beta-D-glucose.</text>
        <dbReference type="EC" id="3.2.1.21"/>
    </reaction>
</comment>
<keyword evidence="7" id="KW-0732">Signal</keyword>
<evidence type="ECO:0000259" key="18">
    <source>
        <dbReference type="Pfam" id="PF13802"/>
    </source>
</evidence>
<organism evidence="20 21">
    <name type="scientific">Zalerion maritima</name>
    <dbReference type="NCBI Taxonomy" id="339359"/>
    <lineage>
        <taxon>Eukaryota</taxon>
        <taxon>Fungi</taxon>
        <taxon>Dikarya</taxon>
        <taxon>Ascomycota</taxon>
        <taxon>Pezizomycotina</taxon>
        <taxon>Sordariomycetes</taxon>
        <taxon>Lulworthiomycetidae</taxon>
        <taxon>Lulworthiales</taxon>
        <taxon>Lulworthiaceae</taxon>
        <taxon>Zalerion</taxon>
    </lineage>
</organism>
<dbReference type="CDD" id="cd06602">
    <property type="entry name" value="GH31_MGAM_SI_GAA"/>
    <property type="match status" value="1"/>
</dbReference>
<dbReference type="SUPFAM" id="SSF49785">
    <property type="entry name" value="Galactose-binding domain-like"/>
    <property type="match status" value="1"/>
</dbReference>
<dbReference type="Pfam" id="PF01055">
    <property type="entry name" value="Glyco_hydro_31_2nd"/>
    <property type="match status" value="1"/>
</dbReference>
<evidence type="ECO:0000256" key="6">
    <source>
        <dbReference type="ARBA" id="ARBA00022525"/>
    </source>
</evidence>
<reference evidence="20" key="1">
    <citation type="submission" date="2022-07" db="EMBL/GenBank/DDBJ databases">
        <title>Draft genome sequence of Zalerion maritima ATCC 34329, a (micro)plastics degrading marine fungus.</title>
        <authorList>
            <person name="Paco A."/>
            <person name="Goncalves M.F.M."/>
            <person name="Rocha-Santos T.A.P."/>
            <person name="Alves A."/>
        </authorList>
    </citation>
    <scope>NUCLEOTIDE SEQUENCE</scope>
    <source>
        <strain evidence="20">ATCC 34329</strain>
    </source>
</reference>
<evidence type="ECO:0000256" key="4">
    <source>
        <dbReference type="ARBA" id="ARBA00007806"/>
    </source>
</evidence>
<keyword evidence="21" id="KW-1185">Reference proteome</keyword>
<keyword evidence="11" id="KW-0326">Glycosidase</keyword>
<dbReference type="InterPro" id="IPR030459">
    <property type="entry name" value="Glyco_hydro_31_CS"/>
</dbReference>
<dbReference type="CDD" id="cd18821">
    <property type="entry name" value="GH43_Pc3Gal43A-like"/>
    <property type="match status" value="1"/>
</dbReference>
<dbReference type="Pfam" id="PF13802">
    <property type="entry name" value="Gal_mutarotas_2"/>
    <property type="match status" value="1"/>
</dbReference>
<dbReference type="InterPro" id="IPR048395">
    <property type="entry name" value="Glyco_hydro_31_C"/>
</dbReference>
<keyword evidence="6" id="KW-0964">Secreted</keyword>
<dbReference type="GO" id="GO:0000272">
    <property type="term" value="P:polysaccharide catabolic process"/>
    <property type="evidence" value="ECO:0007669"/>
    <property type="project" value="UniProtKB-KW"/>
</dbReference>
<feature type="domain" description="Glycosyl hydrolase family 31 C-terminal" evidence="19">
    <location>
        <begin position="1337"/>
        <end position="1425"/>
    </location>
</feature>
<dbReference type="SUPFAM" id="SSF75005">
    <property type="entry name" value="Arabinanase/levansucrase/invertase"/>
    <property type="match status" value="1"/>
</dbReference>
<evidence type="ECO:0000259" key="17">
    <source>
        <dbReference type="Pfam" id="PF01055"/>
    </source>
</evidence>
<dbReference type="InterPro" id="IPR023296">
    <property type="entry name" value="Glyco_hydro_beta-prop_sf"/>
</dbReference>
<dbReference type="InterPro" id="IPR011013">
    <property type="entry name" value="Gal_mutarotase_sf_dom"/>
</dbReference>
<keyword evidence="13" id="KW-0624">Polysaccharide degradation</keyword>
<feature type="domain" description="Glycoside hydrolase family 31 N-terminal" evidence="18">
    <location>
        <begin position="721"/>
        <end position="837"/>
    </location>
</feature>
<comment type="caution">
    <text evidence="20">The sequence shown here is derived from an EMBL/GenBank/DDBJ whole genome shotgun (WGS) entry which is preliminary data.</text>
</comment>
<sequence length="1548" mass="171349">MPKYNTMPVTTGKSNSLTLTRETSPMPAAKMGPRASDYNPRGVHVVNFVWNSSSENATTTTCETPAMFALKPQLFTAWVGLASATLQVVPGGTWTATNTGEHVQAHGAGIIEVGGTYYMIGEDKTDGSAFQNINCYSSTNLVEWAYEGALLSKTNSITELGDNRVVERPKVLYNDNTGNYVLWMHIDSSDYGEAKVGVAVGDTVCGSYEPLHPVRVIPRLFALLTVFAALDWVGAYQPLGYQSRDIGVFEDDDGSAYLFTEDRPNGLRIAAMTDDYLNVTEEVYLWDENIESPAILKQNGYYFVMGSHLTGWDANDNVYSYATSLSGPWSDWATFADVGSDTYTSQSSFIVPLGPESAIYMGDRWISTNLMRSTYIWLPLAISGTTLTMADRVNWIPNMAESTWSVAPSETWAEAEDQALENGAVTLDCSGCSGDTAVGYVGGPSNGRITFSGVHSDVDATSTIRIKFVNGDSDQRFAQVTCNGVVHDVAFLPTGSGSTVSSSVANCALSAGDSNTIIIDTDGSGNWGPDVDRIMEPDCYNSRWEQGYLLADKLAVYSLWVGVRREFGPTMSSGEENGLFVADIMAENGLFYFSPISPPPAYPTPPSSRQINMRWISSFVAFAGIASGSVLFPRNETSGNVATVDPRDACPGYKVTDVTTSPVGLTASLELAGEACDVYGDDIHNLTLKVTYESENRLRVVIEDAEEMAYQIPESVLPQSPTEDCVSNSALEFKFEHEPFSFTVSRAETDEVIFDSSAAGLIFESMYLRLRTHLPKNPNLYGLPEHSDSLRFETEDYIRTLWNRDAYGTGDKQNLYSSHPIYFEHRLSGTHGVFQRSTVGMDVMINQTADGEQYLEYNILGGVFDLTFYAGPGPADVSRQYAETIGLPVMFPYWAFGFNQCRYGYRDAFAVAEMISNYSNAGIPLETAWIDIDYMDYRKVFTNDPDRFPTEMLREIVDHLHANNQQFTVMVDPAIAYQNNSAYDHGKDLDVFLKNPDGSYFKGVVWPGVTVFPDWFHPEIQSFWDSEMLAFFDPETGVDIDQCWIDMSDPSSFGCEFGCDAFEVVAESDSFPPDPPPVRNPPRPLPGWSCAFQPNGTNCKTKGELYSTAEVLVGVAAPRGEGYGGSDTDSSDSGKHLGLPGRDLLYPEYSIHNAWAYQPDWNDEEGGLSNYTVPTNVIHANGIAELDLHNTFGHMMTVVMRKSLLKRRPTRRPSIIGRSTFSSTGSHGGKWTGDNFSSWWHYVLNIRSILNFAITQNPFVGADVCGFGGNTTEQLCARWAMLGAFQPFYRNHNGDTSISQEFYLWDSVTEAAKKAIDIRYRLMDYMYTSLWKQTEDGTPTLNPMWFLYPQDNETFALETQFFYGEALLVAPVMEENATHAEVYFPEDVFYDWYTGEKRVGEGKKVNITDQGLTDIPLFVKGGNILPLRVRSAMTTTDLRRENFELLVAVGMDGTAEGMLYMDDGDSLVQETTTEVRFKYENGTLSSEGSYDYQAGLKITKVTFLGVGVVKGSSVDGNGITHNPGRNEEETTIELDVELSRDFVLELDF</sequence>
<dbReference type="GO" id="GO:0008422">
    <property type="term" value="F:beta-glucosidase activity"/>
    <property type="evidence" value="ECO:0007669"/>
    <property type="project" value="UniProtKB-EC"/>
</dbReference>
<dbReference type="PROSITE" id="PS00707">
    <property type="entry name" value="GLYCOSYL_HYDROL_F31_2"/>
    <property type="match status" value="1"/>
</dbReference>
<evidence type="ECO:0000256" key="15">
    <source>
        <dbReference type="PIRSR" id="PIRSR606710-2"/>
    </source>
</evidence>
<evidence type="ECO:0000256" key="12">
    <source>
        <dbReference type="ARBA" id="ARBA00023316"/>
    </source>
</evidence>
<comment type="similarity">
    <text evidence="5">Belongs to the glycosyl hydrolase 43 family.</text>
</comment>
<dbReference type="CDD" id="cd14752">
    <property type="entry name" value="GH31_N"/>
    <property type="match status" value="1"/>
</dbReference>
<proteinExistence type="inferred from homology"/>
<dbReference type="InterPro" id="IPR006710">
    <property type="entry name" value="Glyco_hydro_43"/>
</dbReference>
<gene>
    <name evidence="20" type="ORF">MKZ38_005194</name>
</gene>
<dbReference type="GO" id="GO:0030246">
    <property type="term" value="F:carbohydrate binding"/>
    <property type="evidence" value="ECO:0007669"/>
    <property type="project" value="InterPro"/>
</dbReference>
<feature type="compositionally biased region" description="Polar residues" evidence="16">
    <location>
        <begin position="7"/>
        <end position="23"/>
    </location>
</feature>
<comment type="subcellular location">
    <subcellularLocation>
        <location evidence="3">Secreted</location>
    </subcellularLocation>
</comment>
<dbReference type="Gene3D" id="3.20.20.80">
    <property type="entry name" value="Glycosidases"/>
    <property type="match status" value="2"/>
</dbReference>
<dbReference type="Pfam" id="PF21365">
    <property type="entry name" value="Glyco_hydro_31_3rd"/>
    <property type="match status" value="1"/>
</dbReference>
<evidence type="ECO:0000256" key="10">
    <source>
        <dbReference type="ARBA" id="ARBA00023277"/>
    </source>
</evidence>
<dbReference type="Gene3D" id="2.60.40.1180">
    <property type="entry name" value="Golgi alpha-mannosidase II"/>
    <property type="match status" value="2"/>
</dbReference>
<accession>A0AAD5WWQ4</accession>
<evidence type="ECO:0000256" key="14">
    <source>
        <dbReference type="ARBA" id="ARBA00025512"/>
    </source>
</evidence>
<evidence type="ECO:0000256" key="13">
    <source>
        <dbReference type="ARBA" id="ARBA00023326"/>
    </source>
</evidence>
<dbReference type="SUPFAM" id="SSF74650">
    <property type="entry name" value="Galactose mutarotase-like"/>
    <property type="match status" value="1"/>
</dbReference>
<dbReference type="InterPro" id="IPR017853">
    <property type="entry name" value="GH"/>
</dbReference>
<dbReference type="Gene3D" id="2.115.10.20">
    <property type="entry name" value="Glycosyl hydrolase domain, family 43"/>
    <property type="match status" value="1"/>
</dbReference>
<dbReference type="InterPro" id="IPR013780">
    <property type="entry name" value="Glyco_hydro_b"/>
</dbReference>
<evidence type="ECO:0000256" key="1">
    <source>
        <dbReference type="ARBA" id="ARBA00000448"/>
    </source>
</evidence>
<comment type="catalytic activity">
    <reaction evidence="2">
        <text>Hydrolysis of terminal, non-reducing (1-&gt;4)-linked alpha-D-glucose residues with release of alpha-D-glucose.</text>
        <dbReference type="EC" id="3.2.1.20"/>
    </reaction>
</comment>